<dbReference type="SUPFAM" id="SSF52794">
    <property type="entry name" value="PTS system IIB component-like"/>
    <property type="match status" value="1"/>
</dbReference>
<dbReference type="PROSITE" id="PS51099">
    <property type="entry name" value="PTS_EIIB_TYPE_2"/>
    <property type="match status" value="1"/>
</dbReference>
<proteinExistence type="predicted"/>
<dbReference type="Gene3D" id="3.40.50.2300">
    <property type="match status" value="1"/>
</dbReference>
<reference evidence="3" key="1">
    <citation type="submission" date="2022-10" db="EMBL/GenBank/DDBJ databases">
        <title>Vagococcus sp. isolated from poultry meat.</title>
        <authorList>
            <person name="Johansson P."/>
            <person name="Bjorkroth J."/>
        </authorList>
    </citation>
    <scope>NUCLEOTIDE SEQUENCE</scope>
    <source>
        <strain evidence="3">PNs007</strain>
    </source>
</reference>
<dbReference type="InterPro" id="IPR003501">
    <property type="entry name" value="PTS_EIIB_2/3"/>
</dbReference>
<keyword evidence="3" id="KW-0813">Transport</keyword>
<dbReference type="Proteomes" id="UP001147148">
    <property type="component" value="Unassembled WGS sequence"/>
</dbReference>
<keyword evidence="4" id="KW-1185">Reference proteome</keyword>
<dbReference type="RefSeq" id="WP_275472209.1">
    <property type="nucleotide sequence ID" value="NZ_JAPDSH010000009.1"/>
</dbReference>
<dbReference type="InterPro" id="IPR013011">
    <property type="entry name" value="PTS_EIIB_2"/>
</dbReference>
<feature type="domain" description="PTS EIIB type-2" evidence="2">
    <location>
        <begin position="2"/>
        <end position="94"/>
    </location>
</feature>
<dbReference type="Pfam" id="PF02302">
    <property type="entry name" value="PTS_IIB"/>
    <property type="match status" value="1"/>
</dbReference>
<keyword evidence="3" id="KW-0762">Sugar transport</keyword>
<evidence type="ECO:0000313" key="3">
    <source>
        <dbReference type="EMBL" id="MDF0480655.1"/>
    </source>
</evidence>
<gene>
    <name evidence="3" type="ORF">OL233_10225</name>
</gene>
<accession>A0ABT5X3S7</accession>
<organism evidence="3 4">
    <name type="scientific">Vagococcus proximus</name>
    <dbReference type="NCBI Taxonomy" id="2991417"/>
    <lineage>
        <taxon>Bacteria</taxon>
        <taxon>Bacillati</taxon>
        <taxon>Bacillota</taxon>
        <taxon>Bacilli</taxon>
        <taxon>Lactobacillales</taxon>
        <taxon>Enterococcaceae</taxon>
        <taxon>Vagococcus</taxon>
    </lineage>
</organism>
<evidence type="ECO:0000256" key="1">
    <source>
        <dbReference type="ARBA" id="ARBA00022679"/>
    </source>
</evidence>
<dbReference type="InterPro" id="IPR036095">
    <property type="entry name" value="PTS_EIIB-like_sf"/>
</dbReference>
<sequence>MKKIIVACGSGVATSTVALQKLKTGLEKRGKLDQVNFSQTSLSELPSLVEGHDLIVTTAQGGTDLGVPVVSGLGLITGIGVDKVIDEVVSILNI</sequence>
<dbReference type="CDD" id="cd05566">
    <property type="entry name" value="PTS_IIB_galactitol"/>
    <property type="match status" value="1"/>
</dbReference>
<protein>
    <submittedName>
        <fullName evidence="3">PTS sugar transporter subunit IIB</fullName>
    </submittedName>
</protein>
<dbReference type="EMBL" id="JAPDSH010000009">
    <property type="protein sequence ID" value="MDF0480655.1"/>
    <property type="molecule type" value="Genomic_DNA"/>
</dbReference>
<name>A0ABT5X3S7_9ENTE</name>
<comment type="caution">
    <text evidence="3">The sequence shown here is derived from an EMBL/GenBank/DDBJ whole genome shotgun (WGS) entry which is preliminary data.</text>
</comment>
<evidence type="ECO:0000313" key="4">
    <source>
        <dbReference type="Proteomes" id="UP001147148"/>
    </source>
</evidence>
<keyword evidence="1" id="KW-0808">Transferase</keyword>
<evidence type="ECO:0000259" key="2">
    <source>
        <dbReference type="PROSITE" id="PS51099"/>
    </source>
</evidence>